<dbReference type="OrthoDB" id="8300685at2759"/>
<sequence>MADFDIESVSGLLVIELREQLSNRGLPTTGLKEELVRDAMESERIKAVGEKEQAREERKSRSERTGRKIIRRNEKKNQEEMKANIVSVINTKIDVIADKVDKNEERLGEIEKNIKKNEERFGEITLEIGKLKEAMKVDISAEKSNFAKENIREQEIIQDQPNIAKPNIKIFTYDGKTSWQVHKTQFSIVANGNGWDPVTKALLLAASFRLQLKSRQQRQSETLQDLTTDVERLSHLAFADCSADVRDTLALQYFIDGVKGPEIQKALRLAELKDLKSALEYGLKYEAAQQASRRDRHLVRGAEITNSDPGMADTLKEMRDILLSLNVKYNKKCTKDEGNVLEVRSRRTCSTELSSPPRSTSWERT</sequence>
<proteinExistence type="predicted"/>
<evidence type="ECO:0000259" key="2">
    <source>
        <dbReference type="PROSITE" id="PS50800"/>
    </source>
</evidence>
<dbReference type="EMBL" id="BMAW01089997">
    <property type="protein sequence ID" value="GFS42566.1"/>
    <property type="molecule type" value="Genomic_DNA"/>
</dbReference>
<evidence type="ECO:0000256" key="1">
    <source>
        <dbReference type="SAM" id="MobiDB-lite"/>
    </source>
</evidence>
<protein>
    <submittedName>
        <fullName evidence="3">CCHC-type domain-containing protein</fullName>
    </submittedName>
</protein>
<reference evidence="3" key="1">
    <citation type="submission" date="2020-08" db="EMBL/GenBank/DDBJ databases">
        <title>Multicomponent nature underlies the extraordinary mechanical properties of spider dragline silk.</title>
        <authorList>
            <person name="Kono N."/>
            <person name="Nakamura H."/>
            <person name="Mori M."/>
            <person name="Yoshida Y."/>
            <person name="Ohtoshi R."/>
            <person name="Malay A.D."/>
            <person name="Moran D.A.P."/>
            <person name="Tomita M."/>
            <person name="Numata K."/>
            <person name="Arakawa K."/>
        </authorList>
    </citation>
    <scope>NUCLEOTIDE SEQUENCE</scope>
</reference>
<gene>
    <name evidence="3" type="primary">RF55_23637</name>
    <name evidence="3" type="ORF">NPIL_172011</name>
</gene>
<dbReference type="SUPFAM" id="SSF68906">
    <property type="entry name" value="SAP domain"/>
    <property type="match status" value="1"/>
</dbReference>
<feature type="domain" description="SAP" evidence="2">
    <location>
        <begin position="9"/>
        <end position="43"/>
    </location>
</feature>
<dbReference type="Pfam" id="PF02037">
    <property type="entry name" value="SAP"/>
    <property type="match status" value="1"/>
</dbReference>
<evidence type="ECO:0000313" key="4">
    <source>
        <dbReference type="Proteomes" id="UP000887013"/>
    </source>
</evidence>
<dbReference type="PANTHER" id="PTHR45823">
    <property type="entry name" value="T-SNARE COILED-COIL HOMOLOGY DOMAIN-CONTAINING PROTEIN"/>
    <property type="match status" value="1"/>
</dbReference>
<keyword evidence="4" id="KW-1185">Reference proteome</keyword>
<dbReference type="InterPro" id="IPR036361">
    <property type="entry name" value="SAP_dom_sf"/>
</dbReference>
<name>A0A8X6MBS6_NEPPI</name>
<dbReference type="Gene3D" id="1.10.720.30">
    <property type="entry name" value="SAP domain"/>
    <property type="match status" value="1"/>
</dbReference>
<comment type="caution">
    <text evidence="3">The sequence shown here is derived from an EMBL/GenBank/DDBJ whole genome shotgun (WGS) entry which is preliminary data.</text>
</comment>
<evidence type="ECO:0000313" key="3">
    <source>
        <dbReference type="EMBL" id="GFS42566.1"/>
    </source>
</evidence>
<dbReference type="PROSITE" id="PS50800">
    <property type="entry name" value="SAP"/>
    <property type="match status" value="1"/>
</dbReference>
<dbReference type="PANTHER" id="PTHR45823:SF1">
    <property type="entry name" value="T-SNARE COILED-COIL HOMOLOGY DOMAIN-CONTAINING PROTEIN"/>
    <property type="match status" value="1"/>
</dbReference>
<dbReference type="SMART" id="SM00513">
    <property type="entry name" value="SAP"/>
    <property type="match status" value="1"/>
</dbReference>
<dbReference type="InterPro" id="IPR003034">
    <property type="entry name" value="SAP_dom"/>
</dbReference>
<dbReference type="Proteomes" id="UP000887013">
    <property type="component" value="Unassembled WGS sequence"/>
</dbReference>
<organism evidence="3 4">
    <name type="scientific">Nephila pilipes</name>
    <name type="common">Giant wood spider</name>
    <name type="synonym">Nephila maculata</name>
    <dbReference type="NCBI Taxonomy" id="299642"/>
    <lineage>
        <taxon>Eukaryota</taxon>
        <taxon>Metazoa</taxon>
        <taxon>Ecdysozoa</taxon>
        <taxon>Arthropoda</taxon>
        <taxon>Chelicerata</taxon>
        <taxon>Arachnida</taxon>
        <taxon>Araneae</taxon>
        <taxon>Araneomorphae</taxon>
        <taxon>Entelegynae</taxon>
        <taxon>Araneoidea</taxon>
        <taxon>Nephilidae</taxon>
        <taxon>Nephila</taxon>
    </lineage>
</organism>
<dbReference type="AlphaFoldDB" id="A0A8X6MBS6"/>
<feature type="region of interest" description="Disordered" evidence="1">
    <location>
        <begin position="46"/>
        <end position="73"/>
    </location>
</feature>
<accession>A0A8X6MBS6</accession>